<keyword evidence="1" id="KW-0472">Membrane</keyword>
<dbReference type="EMBL" id="RDQO01000001">
    <property type="protein sequence ID" value="RMX08153.1"/>
    <property type="molecule type" value="Genomic_DNA"/>
</dbReference>
<gene>
    <name evidence="2" type="ORF">D8I35_03275</name>
</gene>
<evidence type="ECO:0000256" key="1">
    <source>
        <dbReference type="SAM" id="Phobius"/>
    </source>
</evidence>
<comment type="caution">
    <text evidence="2">The sequence shown here is derived from an EMBL/GenBank/DDBJ whole genome shotgun (WGS) entry which is preliminary data.</text>
</comment>
<organism evidence="2 3">
    <name type="scientific">Corticibacter populi</name>
    <dbReference type="NCBI Taxonomy" id="1550736"/>
    <lineage>
        <taxon>Bacteria</taxon>
        <taxon>Pseudomonadati</taxon>
        <taxon>Pseudomonadota</taxon>
        <taxon>Betaproteobacteria</taxon>
        <taxon>Burkholderiales</taxon>
        <taxon>Comamonadaceae</taxon>
        <taxon>Corticibacter</taxon>
    </lineage>
</organism>
<keyword evidence="1" id="KW-1133">Transmembrane helix</keyword>
<protein>
    <submittedName>
        <fullName evidence="2">Uncharacterized protein</fullName>
    </submittedName>
</protein>
<accession>A0A3M6QZ27</accession>
<proteinExistence type="predicted"/>
<keyword evidence="3" id="KW-1185">Reference proteome</keyword>
<sequence length="288" mass="29888">MNTLSHSPIRRRLAKPAFGWLGYLFIGLAIAATVTAAQVADAIRNSSTASAWLKDNADAVGRLAMFESSGRTDIYNGSCCYGVLQMNTANIRASGYTTAEFQQLSLQDQVNAWSTIMSSALATRNPNTLAGMDTFDGRPVTGDLVLACVQLGIGNCGSMIRSGSCSGFADRNGTTICDMADHIAGNASGSTASGASSSTNGIGAGYGGSAFSGTYDGNFDTGSGVDSAKLKLYLQMALLSLTAMVIAGAMINSWRGYSRGALTLPEFKQVIFMGTIAISFVACVGTFL</sequence>
<reference evidence="2 3" key="1">
    <citation type="submission" date="2018-10" db="EMBL/GenBank/DDBJ databases">
        <title>Draft genome of Cortibacter populi DSM10536.</title>
        <authorList>
            <person name="Bernier A.-M."/>
            <person name="Bernard K."/>
        </authorList>
    </citation>
    <scope>NUCLEOTIDE SEQUENCE [LARGE SCALE GENOMIC DNA]</scope>
    <source>
        <strain evidence="2 3">DSM 105136</strain>
    </source>
</reference>
<dbReference type="Proteomes" id="UP000278006">
    <property type="component" value="Unassembled WGS sequence"/>
</dbReference>
<dbReference type="OrthoDB" id="8796781at2"/>
<dbReference type="AlphaFoldDB" id="A0A3M6QZ27"/>
<evidence type="ECO:0000313" key="3">
    <source>
        <dbReference type="Proteomes" id="UP000278006"/>
    </source>
</evidence>
<evidence type="ECO:0000313" key="2">
    <source>
        <dbReference type="EMBL" id="RMX08153.1"/>
    </source>
</evidence>
<dbReference type="RefSeq" id="WP_122226276.1">
    <property type="nucleotide sequence ID" value="NZ_RDQO01000001.1"/>
</dbReference>
<name>A0A3M6QZ27_9BURK</name>
<keyword evidence="1" id="KW-0812">Transmembrane</keyword>
<feature type="transmembrane region" description="Helical" evidence="1">
    <location>
        <begin position="232"/>
        <end position="250"/>
    </location>
</feature>
<feature type="transmembrane region" description="Helical" evidence="1">
    <location>
        <begin position="270"/>
        <end position="287"/>
    </location>
</feature>